<feature type="compositionally biased region" description="Acidic residues" evidence="13">
    <location>
        <begin position="932"/>
        <end position="947"/>
    </location>
</feature>
<evidence type="ECO:0000256" key="1">
    <source>
        <dbReference type="ARBA" id="ARBA00004123"/>
    </source>
</evidence>
<feature type="compositionally biased region" description="Low complexity" evidence="13">
    <location>
        <begin position="1389"/>
        <end position="1402"/>
    </location>
</feature>
<feature type="compositionally biased region" description="Basic and acidic residues" evidence="13">
    <location>
        <begin position="217"/>
        <end position="227"/>
    </location>
</feature>
<evidence type="ECO:0000256" key="4">
    <source>
        <dbReference type="ARBA" id="ARBA00022473"/>
    </source>
</evidence>
<feature type="compositionally biased region" description="Polar residues" evidence="13">
    <location>
        <begin position="1096"/>
        <end position="1121"/>
    </location>
</feature>
<sequence>MISYNKELMKEEAKKAREAQVMQAIQSRTAPTPKTNTMLFSEPVRVSSNPKNHSVMHQTISKVLGNYDEVVEEMSKQPGHMIGIDKQTRSARDTNHQAKTSKLRCNGYKMRPQASSKGMIGKDDTPRGQDASSHGRCSGSNNGSGNSSASYLGHGHGHQDGSRQGLLETPPDGAYSRNSQNSHSMSKDGGHGQNSIDNNYRSRTSQNSRLSTSSRMLSEKHGPDKDFHPKKHSYSSQNSFTNPNNKVYSSSSSSSSTQLSKHPPYPNVTTNSGNAHLKPNRPLSSLSDKSSSHGSNSEKYYRDKYHSGGEKSLQVDKFHSSADKAHADHKQYSDKTHNESKELSSNVDTSEKSLSNNSGREKSYSAEKGISHHLTKTKSRSPMPSLTPSVQSQQQGPPLLQSQQQQPHLQLQQPSKGPAAPSAIASTPPPPSLNMDGSRENHHTSLPSSLSPAYIATNTVSSKPFMPTHLNKGLSNSLKVKIIGSNPAKVSSDLDDSESDNPPLQIEKIMKEMCQPEKITGIKTPSVKENLFEESRFLSPMGQSQKHLLSELKHQKPSTPVHQTKLKAISPSLTHHRYQKQNLNASPVLSDLKEEKNDLDKILAEMTCPESPVTAISTPEKMSENPFARSFKNSHSPSQKTFGLSDSDSDSFDNEEDATQPPNDKPVHSCSSDENTNNQADASILKESKHMTLAAAEIKNHQNTDSVGENQPLKTSPLESTSPTAMPVFPLNAVKCSLQSQEDLSQDLQMSDSDSEALESTKEFPPVFTPSKSSPSSPISRLHHSMDIGAVETRKESVGFDIFSEHPTSESDSESDGVVGKTKSSTLTVNNSAVTESNTVCNNTPLVYSTPARKGSGQFAKKNDNDADDEEEEDGDDDEDDDQSDVEESNELDRIGPAVKHQKPDVVSSSSTSDSDTSDDESNVSEKASSASDDDDDNDEEEEDEDKDDHSKQLDSVDAVNDVEQCDSASVQKTPRWCLRAFFSLPNSGNKANHVPKEAEEIVSVSSHTGSNVSASQRSRNNSSSSSSSSGSSSSSSGSSSCNENSSPITEANSHCESDDDSNSEKSSAEEKTSLIPSDNEEPPSSCHKQDVPSAPSFTEDISSKENSLQANTKSVTNLSTWPPGKDIQEFPSPVSSPMSASPTLLVHRKLKRKISLPICINTNLLSSIPNVKRRKLTNEPSQPAEHLDTIKSETVPNTWSSKIQSQESVEKQSENKQPWIKRDKSPRTPNNTESNCCQKRTLTIKINTDLLHFIPAKYLKDLPLLQEVKTENSVEEAAVKPEMQNGNVSPSVKASEPNANSESFVMTQTTTTPVLTESTPCKTEKSDFKFRIPKRTLDSESYDISRPSPKMIKTEGQISKNEDNLLPTIPKNESVKSLSLVNSDHNHSSPSTESSTATSKTRVSDKDKQISSSIDDTKQPCHDKEKDSVMQPVSPSECNSSGCSTSSSNSNNNNSNINNNGDDDIDDNGDDSDSDSERDDSDHNDRVDNDNVKKHNNSNGNNQTVNALTNSSSSKKLKTATQANLTSKSSSDNSKDTGKSVATPSPSRQSNSSSTLLSPKGSTSSNTSDHHQPSTSAISTIPVTPSHSNSSNSLRNRPLYKSSGSNHHGGSEGGSSSHKGKDKAADHFFQEAKRMKHEGNKLTDIFEKSFLYMNAVVSYVQCGIALEKDQEQRCFRMFGEIFDFLNQIGHYHQYPHEQKISLLRLLLMSRVCKKLYDMKKKVADNLKQAIDEYNKQTSSTSLPSHTPSPHRPNWNTSTPSSRSTPSPSGSIDSIRSQGSNASDARLTPSASSSNAVSATSHSSSSHISNNSTSSSSSSNPNSTGLTGSALPSSSQTVTIPKRIHSITQNYIEILDYIVKTHNYWEQAEIQKENCKDFIDLLHTRCKYISLQSSIFQYVEYVRVGLQILRES</sequence>
<proteinExistence type="inferred from homology"/>
<feature type="domain" description="AF4/FMR2 C-terminal homology" evidence="14">
    <location>
        <begin position="1622"/>
        <end position="1782"/>
    </location>
</feature>
<dbReference type="GO" id="GO:0010468">
    <property type="term" value="P:regulation of gene expression"/>
    <property type="evidence" value="ECO:0007669"/>
    <property type="project" value="InterPro"/>
</dbReference>
<dbReference type="KEGG" id="osn:115221823"/>
<feature type="compositionally biased region" description="Polar residues" evidence="13">
    <location>
        <begin position="669"/>
        <end position="681"/>
    </location>
</feature>
<comment type="subcellular location">
    <subcellularLocation>
        <location evidence="1">Nucleus</location>
    </subcellularLocation>
</comment>
<feature type="compositionally biased region" description="Low complexity" evidence="13">
    <location>
        <begin position="1540"/>
        <end position="1566"/>
    </location>
</feature>
<feature type="compositionally biased region" description="Acidic residues" evidence="13">
    <location>
        <begin position="647"/>
        <end position="658"/>
    </location>
</feature>
<dbReference type="RefSeq" id="XP_029647915.1">
    <property type="nucleotide sequence ID" value="XM_029792055.2"/>
</dbReference>
<feature type="compositionally biased region" description="Polar residues" evidence="13">
    <location>
        <begin position="1574"/>
        <end position="1584"/>
    </location>
</feature>
<feature type="compositionally biased region" description="Low complexity" evidence="13">
    <location>
        <begin position="1132"/>
        <end position="1141"/>
    </location>
</feature>
<feature type="compositionally biased region" description="Basic and acidic residues" evidence="13">
    <location>
        <begin position="86"/>
        <end position="96"/>
    </location>
</feature>
<feature type="compositionally biased region" description="Basic and acidic residues" evidence="13">
    <location>
        <begin position="1209"/>
        <end position="1227"/>
    </location>
</feature>
<evidence type="ECO:0000256" key="8">
    <source>
        <dbReference type="ARBA" id="ARBA00023125"/>
    </source>
</evidence>
<keyword evidence="10" id="KW-0539">Nucleus</keyword>
<feature type="compositionally biased region" description="Low complexity" evidence="13">
    <location>
        <begin position="1738"/>
        <end position="1748"/>
    </location>
</feature>
<keyword evidence="9" id="KW-0804">Transcription</keyword>
<evidence type="ECO:0000256" key="11">
    <source>
        <dbReference type="ARBA" id="ARBA00024653"/>
    </source>
</evidence>
<feature type="compositionally biased region" description="Polar residues" evidence="13">
    <location>
        <begin position="343"/>
        <end position="358"/>
    </location>
</feature>
<feature type="compositionally biased region" description="Low complexity" evidence="13">
    <location>
        <begin position="1790"/>
        <end position="1824"/>
    </location>
</feature>
<feature type="compositionally biased region" description="Low complexity" evidence="13">
    <location>
        <begin position="1757"/>
        <end position="1771"/>
    </location>
</feature>
<feature type="compositionally biased region" description="Low complexity" evidence="13">
    <location>
        <begin position="1586"/>
        <end position="1609"/>
    </location>
</feature>
<dbReference type="GO" id="GO:0007366">
    <property type="term" value="P:periodic partitioning by pair rule gene"/>
    <property type="evidence" value="ECO:0007669"/>
    <property type="project" value="UniProtKB-KW"/>
</dbReference>
<dbReference type="InterPro" id="IPR043640">
    <property type="entry name" value="AF4/FMR2_CHD"/>
</dbReference>
<feature type="region of interest" description="Disordered" evidence="13">
    <location>
        <begin position="1737"/>
        <end position="1838"/>
    </location>
</feature>
<gene>
    <name evidence="16" type="primary">LOC115221823</name>
</gene>
<feature type="compositionally biased region" description="Low complexity" evidence="13">
    <location>
        <begin position="1011"/>
        <end position="1047"/>
    </location>
</feature>
<feature type="domain" description="AF4/FMR2 C-terminal homology" evidence="14">
    <location>
        <begin position="1791"/>
        <end position="1911"/>
    </location>
</feature>
<evidence type="ECO:0000256" key="6">
    <source>
        <dbReference type="ARBA" id="ARBA00022788"/>
    </source>
</evidence>
<dbReference type="GO" id="GO:0003677">
    <property type="term" value="F:DNA binding"/>
    <property type="evidence" value="ECO:0007669"/>
    <property type="project" value="UniProtKB-KW"/>
</dbReference>
<accession>A0A6P7TC67</accession>
<feature type="compositionally biased region" description="Low complexity" evidence="13">
    <location>
        <begin position="284"/>
        <end position="297"/>
    </location>
</feature>
<feature type="compositionally biased region" description="Polar residues" evidence="13">
    <location>
        <begin position="193"/>
        <end position="216"/>
    </location>
</feature>
<feature type="compositionally biased region" description="Basic and acidic residues" evidence="13">
    <location>
        <begin position="792"/>
        <end position="809"/>
    </location>
</feature>
<protein>
    <recommendedName>
        <fullName evidence="3">AF4/FMR2 family member lilli</fullName>
    </recommendedName>
    <alternativeName>
        <fullName evidence="12">Protein lilliputian</fullName>
    </alternativeName>
</protein>
<comment type="function">
    <text evidence="11">Has a role in transcriptional regulation. Acts in parallel with the Ras/MAPK and the PI3K/PKB pathways in the control of cell identity and cellular growth. Essential for regulation of the cytoskeleton and cell growth but not for cell proliferation or growth rate. Required specifically for the microtubule-based basal transport of lipid droplets. Plays a partially redundant function downstream of Raf in cell fate specification in the developing eye. Pair-rule protein that regulates embryonic cellularization, gastrulation and segmentation.</text>
</comment>
<keyword evidence="5" id="KW-0597">Phosphoprotein</keyword>
<feature type="compositionally biased region" description="Low complexity" evidence="13">
    <location>
        <begin position="1498"/>
        <end position="1515"/>
    </location>
</feature>
<evidence type="ECO:0000256" key="2">
    <source>
        <dbReference type="ARBA" id="ARBA00007354"/>
    </source>
</evidence>
<keyword evidence="6" id="KW-0562">Pair-rule protein</keyword>
<feature type="compositionally biased region" description="Low complexity" evidence="13">
    <location>
        <begin position="765"/>
        <end position="780"/>
    </location>
</feature>
<feature type="compositionally biased region" description="Low complexity" evidence="13">
    <location>
        <begin position="388"/>
        <end position="426"/>
    </location>
</feature>
<evidence type="ECO:0000256" key="5">
    <source>
        <dbReference type="ARBA" id="ARBA00022553"/>
    </source>
</evidence>
<evidence type="ECO:0000256" key="12">
    <source>
        <dbReference type="ARBA" id="ARBA00032149"/>
    </source>
</evidence>
<feature type="compositionally biased region" description="Acidic residues" evidence="13">
    <location>
        <begin position="866"/>
        <end position="890"/>
    </location>
</feature>
<dbReference type="Proteomes" id="UP000515154">
    <property type="component" value="Linkage group LG18"/>
</dbReference>
<dbReference type="GO" id="GO:0032783">
    <property type="term" value="C:super elongation complex"/>
    <property type="evidence" value="ECO:0007669"/>
    <property type="project" value="TreeGrafter"/>
</dbReference>
<evidence type="ECO:0000256" key="9">
    <source>
        <dbReference type="ARBA" id="ARBA00023163"/>
    </source>
</evidence>
<feature type="compositionally biased region" description="Polar residues" evidence="13">
    <location>
        <begin position="1825"/>
        <end position="1838"/>
    </location>
</feature>
<feature type="region of interest" description="Disordered" evidence="13">
    <location>
        <begin position="1340"/>
        <end position="1624"/>
    </location>
</feature>
<feature type="compositionally biased region" description="Low complexity" evidence="13">
    <location>
        <begin position="132"/>
        <end position="150"/>
    </location>
</feature>
<keyword evidence="7" id="KW-0805">Transcription regulation</keyword>
<evidence type="ECO:0000256" key="3">
    <source>
        <dbReference type="ARBA" id="ARBA00021888"/>
    </source>
</evidence>
<feature type="compositionally biased region" description="Polar residues" evidence="13">
    <location>
        <begin position="822"/>
        <end position="847"/>
    </location>
</feature>
<reference evidence="16" key="1">
    <citation type="submission" date="2025-08" db="UniProtKB">
        <authorList>
            <consortium name="RefSeq"/>
        </authorList>
    </citation>
    <scope>IDENTIFICATION</scope>
</reference>
<evidence type="ECO:0000259" key="14">
    <source>
        <dbReference type="Pfam" id="PF18876"/>
    </source>
</evidence>
<feature type="compositionally biased region" description="Basic and acidic residues" evidence="13">
    <location>
        <begin position="1403"/>
        <end position="1429"/>
    </location>
</feature>
<feature type="compositionally biased region" description="Polar residues" evidence="13">
    <location>
        <begin position="1193"/>
        <end position="1208"/>
    </location>
</feature>
<dbReference type="Pfam" id="PF18876">
    <property type="entry name" value="AFF4_CHD"/>
    <property type="match status" value="2"/>
</dbReference>
<feature type="region of interest" description="Disordered" evidence="13">
    <location>
        <begin position="610"/>
        <end position="726"/>
    </location>
</feature>
<feature type="compositionally biased region" description="Basic and acidic residues" evidence="13">
    <location>
        <begin position="1063"/>
        <end position="1073"/>
    </location>
</feature>
<dbReference type="InterPro" id="IPR007797">
    <property type="entry name" value="AF4/FMR2"/>
</dbReference>
<feature type="compositionally biased region" description="Acidic residues" evidence="13">
    <location>
        <begin position="1462"/>
        <end position="1480"/>
    </location>
</feature>
<evidence type="ECO:0000256" key="7">
    <source>
        <dbReference type="ARBA" id="ARBA00023015"/>
    </source>
</evidence>
<feature type="compositionally biased region" description="Basic and acidic residues" evidence="13">
    <location>
        <begin position="299"/>
        <end position="342"/>
    </location>
</feature>
<feature type="region of interest" description="Disordered" evidence="13">
    <location>
        <begin position="740"/>
        <end position="971"/>
    </location>
</feature>
<feature type="region of interest" description="Disordered" evidence="13">
    <location>
        <begin position="985"/>
        <end position="1141"/>
    </location>
</feature>
<feature type="compositionally biased region" description="Low complexity" evidence="13">
    <location>
        <begin position="740"/>
        <end position="752"/>
    </location>
</feature>
<dbReference type="Gene3D" id="6.10.250.2670">
    <property type="match status" value="1"/>
</dbReference>
<feature type="compositionally biased region" description="Basic and acidic residues" evidence="13">
    <location>
        <begin position="1481"/>
        <end position="1494"/>
    </location>
</feature>
<evidence type="ECO:0000256" key="10">
    <source>
        <dbReference type="ARBA" id="ARBA00023242"/>
    </source>
</evidence>
<keyword evidence="4" id="KW-0217">Developmental protein</keyword>
<feature type="region of interest" description="Disordered" evidence="13">
    <location>
        <begin position="1176"/>
        <end position="1236"/>
    </location>
</feature>
<keyword evidence="15" id="KW-1185">Reference proteome</keyword>
<feature type="region of interest" description="Disordered" evidence="13">
    <location>
        <begin position="81"/>
        <end position="450"/>
    </location>
</feature>
<feature type="compositionally biased region" description="Polar residues" evidence="13">
    <location>
        <begin position="1772"/>
        <end position="1783"/>
    </location>
</feature>
<feature type="compositionally biased region" description="Low complexity" evidence="13">
    <location>
        <begin position="905"/>
        <end position="915"/>
    </location>
</feature>
<feature type="compositionally biased region" description="Polar residues" evidence="13">
    <location>
        <begin position="234"/>
        <end position="248"/>
    </location>
</feature>
<organism evidence="15 16">
    <name type="scientific">Octopus sinensis</name>
    <name type="common">East Asian common octopus</name>
    <dbReference type="NCBI Taxonomy" id="2607531"/>
    <lineage>
        <taxon>Eukaryota</taxon>
        <taxon>Metazoa</taxon>
        <taxon>Spiralia</taxon>
        <taxon>Lophotrochozoa</taxon>
        <taxon>Mollusca</taxon>
        <taxon>Cephalopoda</taxon>
        <taxon>Coleoidea</taxon>
        <taxon>Octopodiformes</taxon>
        <taxon>Octopoda</taxon>
        <taxon>Incirrata</taxon>
        <taxon>Octopodidae</taxon>
        <taxon>Octopus</taxon>
    </lineage>
</organism>
<dbReference type="PANTHER" id="PTHR10528">
    <property type="entry name" value="AF4/FMR2 FAMILY MEMBER"/>
    <property type="match status" value="1"/>
</dbReference>
<evidence type="ECO:0000313" key="16">
    <source>
        <dbReference type="RefSeq" id="XP_029647915.1"/>
    </source>
</evidence>
<evidence type="ECO:0000313" key="15">
    <source>
        <dbReference type="Proteomes" id="UP000515154"/>
    </source>
</evidence>
<name>A0A6P7TC67_9MOLL</name>
<evidence type="ECO:0000256" key="13">
    <source>
        <dbReference type="SAM" id="MobiDB-lite"/>
    </source>
</evidence>
<keyword evidence="8" id="KW-0238">DNA-binding</keyword>
<dbReference type="PANTHER" id="PTHR10528:SF17">
    <property type="entry name" value="AF4_FMR2 FAMILY MEMBER LILLI"/>
    <property type="match status" value="1"/>
</dbReference>
<comment type="similarity">
    <text evidence="2">Belongs to the AF4 family.</text>
</comment>
<feature type="compositionally biased region" description="Polar residues" evidence="13">
    <location>
        <begin position="701"/>
        <end position="724"/>
    </location>
</feature>
<feature type="compositionally biased region" description="Low complexity" evidence="13">
    <location>
        <begin position="1437"/>
        <end position="1461"/>
    </location>
</feature>
<feature type="compositionally biased region" description="Polar residues" evidence="13">
    <location>
        <begin position="631"/>
        <end position="644"/>
    </location>
</feature>